<dbReference type="Proteomes" id="UP000286268">
    <property type="component" value="Chromosome"/>
</dbReference>
<keyword evidence="4" id="KW-0066">ATP synthesis</keyword>
<comment type="similarity">
    <text evidence="1 4">Belongs to the V-ATPase E subunit family.</text>
</comment>
<evidence type="ECO:0000256" key="3">
    <source>
        <dbReference type="ARBA" id="ARBA00023065"/>
    </source>
</evidence>
<keyword evidence="3 4" id="KW-0406">Ion transport</keyword>
<dbReference type="AlphaFoldDB" id="A0A410DXX1"/>
<dbReference type="KEGG" id="cmah:C1I91_21900"/>
<keyword evidence="5" id="KW-0175">Coiled coil</keyword>
<dbReference type="GO" id="GO:0033178">
    <property type="term" value="C:proton-transporting two-sector ATPase complex, catalytic domain"/>
    <property type="evidence" value="ECO:0007669"/>
    <property type="project" value="InterPro"/>
</dbReference>
<evidence type="ECO:0000256" key="5">
    <source>
        <dbReference type="SAM" id="Coils"/>
    </source>
</evidence>
<reference evidence="6 7" key="1">
    <citation type="submission" date="2018-01" db="EMBL/GenBank/DDBJ databases">
        <title>Genome Sequencing and Assembly of Anaerobacter polyendosporus strain CT4.</title>
        <authorList>
            <person name="Tachaapaikoon C."/>
            <person name="Sutheeworapong S."/>
            <person name="Jenjaroenpun P."/>
            <person name="Wongsurawat T."/>
            <person name="Nookeaw I."/>
            <person name="Cheawchanlertfa P."/>
            <person name="Kosugi A."/>
            <person name="Cheevadhanarak S."/>
            <person name="Ratanakhanokchai K."/>
        </authorList>
    </citation>
    <scope>NUCLEOTIDE SEQUENCE [LARGE SCALE GENOMIC DNA]</scope>
    <source>
        <strain evidence="6 7">CT4</strain>
    </source>
</reference>
<dbReference type="GO" id="GO:0042777">
    <property type="term" value="P:proton motive force-driven plasma membrane ATP synthesis"/>
    <property type="evidence" value="ECO:0007669"/>
    <property type="project" value="UniProtKB-UniRule"/>
</dbReference>
<feature type="coiled-coil region" evidence="5">
    <location>
        <begin position="9"/>
        <end position="55"/>
    </location>
</feature>
<dbReference type="EMBL" id="CP025746">
    <property type="protein sequence ID" value="QAA34063.1"/>
    <property type="molecule type" value="Genomic_DNA"/>
</dbReference>
<evidence type="ECO:0000256" key="2">
    <source>
        <dbReference type="ARBA" id="ARBA00022448"/>
    </source>
</evidence>
<dbReference type="InterPro" id="IPR038495">
    <property type="entry name" value="ATPase_E_C"/>
</dbReference>
<protein>
    <recommendedName>
        <fullName evidence="4">V-type proton ATPase subunit E</fullName>
    </recommendedName>
    <alternativeName>
        <fullName evidence="4">V-ATPase subunit E</fullName>
    </alternativeName>
</protein>
<evidence type="ECO:0000256" key="1">
    <source>
        <dbReference type="ARBA" id="ARBA00005901"/>
    </source>
</evidence>
<dbReference type="RefSeq" id="WP_128214785.1">
    <property type="nucleotide sequence ID" value="NZ_CP025746.1"/>
</dbReference>
<comment type="function">
    <text evidence="4">Produces ATP from ADP in the presence of a proton gradient across the membrane.</text>
</comment>
<organism evidence="6 7">
    <name type="scientific">Clostridium manihotivorum</name>
    <dbReference type="NCBI Taxonomy" id="2320868"/>
    <lineage>
        <taxon>Bacteria</taxon>
        <taxon>Bacillati</taxon>
        <taxon>Bacillota</taxon>
        <taxon>Clostridia</taxon>
        <taxon>Eubacteriales</taxon>
        <taxon>Clostridiaceae</taxon>
        <taxon>Clostridium</taxon>
    </lineage>
</organism>
<dbReference type="GO" id="GO:0005524">
    <property type="term" value="F:ATP binding"/>
    <property type="evidence" value="ECO:0007669"/>
    <property type="project" value="UniProtKB-UniRule"/>
</dbReference>
<evidence type="ECO:0000313" key="7">
    <source>
        <dbReference type="Proteomes" id="UP000286268"/>
    </source>
</evidence>
<dbReference type="Gene3D" id="3.30.2320.30">
    <property type="entry name" value="ATP synthase, E subunit, C-terminal"/>
    <property type="match status" value="1"/>
</dbReference>
<dbReference type="GO" id="GO:0046933">
    <property type="term" value="F:proton-transporting ATP synthase activity, rotational mechanism"/>
    <property type="evidence" value="ECO:0007669"/>
    <property type="project" value="UniProtKB-UniRule"/>
</dbReference>
<keyword evidence="7" id="KW-1185">Reference proteome</keyword>
<dbReference type="Gene3D" id="1.20.5.620">
    <property type="entry name" value="F1F0 ATP synthase subunit B, membrane domain"/>
    <property type="match status" value="1"/>
</dbReference>
<dbReference type="Pfam" id="PF01991">
    <property type="entry name" value="vATP-synt_E"/>
    <property type="match status" value="1"/>
</dbReference>
<gene>
    <name evidence="4" type="primary">atpE</name>
    <name evidence="6" type="ORF">C1I91_21900</name>
</gene>
<proteinExistence type="inferred from homology"/>
<accession>A0A410DXX1</accession>
<dbReference type="HAMAP" id="MF_00311">
    <property type="entry name" value="ATP_synth_E_arch"/>
    <property type="match status" value="1"/>
</dbReference>
<name>A0A410DXX1_9CLOT</name>
<dbReference type="SUPFAM" id="SSF160527">
    <property type="entry name" value="V-type ATPase subunit E-like"/>
    <property type="match status" value="1"/>
</dbReference>
<dbReference type="InterPro" id="IPR002842">
    <property type="entry name" value="ATPase_V1_Esu"/>
</dbReference>
<dbReference type="GO" id="GO:0046961">
    <property type="term" value="F:proton-transporting ATPase activity, rotational mechanism"/>
    <property type="evidence" value="ECO:0007669"/>
    <property type="project" value="InterPro"/>
</dbReference>
<keyword evidence="4" id="KW-0375">Hydrogen ion transport</keyword>
<dbReference type="OrthoDB" id="1749765at2"/>
<evidence type="ECO:0000313" key="6">
    <source>
        <dbReference type="EMBL" id="QAA34063.1"/>
    </source>
</evidence>
<keyword evidence="2 4" id="KW-0813">Transport</keyword>
<sequence>MSKIEHLVNKILEDAESESKRILEEAEAEKELILRKKLEEAKKVEKTIIDKANEEAALKRERMLSNVALKLRNEKLEVKQKIIDEVFEQALNDLCSMSKEAFLTYLKSEILKVDIKGDEKLILNSYGKNIVSISFVDEVNTELLSMGKVGRLTISEETRNFRGGFILEKDGVEINNTFEALISSYREELEPEVVSILF</sequence>
<evidence type="ECO:0000256" key="4">
    <source>
        <dbReference type="HAMAP-Rule" id="MF_00311"/>
    </source>
</evidence>